<dbReference type="Gene3D" id="3.40.50.720">
    <property type="entry name" value="NAD(P)-binding Rossmann-like Domain"/>
    <property type="match status" value="1"/>
</dbReference>
<proteinExistence type="inferred from homology"/>
<name>A0ABU5L7U1_9RICK</name>
<keyword evidence="4 9" id="KW-0436">Ligase</keyword>
<dbReference type="InterPro" id="IPR036615">
    <property type="entry name" value="Mur_ligase_C_dom_sf"/>
</dbReference>
<evidence type="ECO:0000256" key="8">
    <source>
        <dbReference type="ARBA" id="ARBA00023306"/>
    </source>
</evidence>
<keyword evidence="7 9" id="KW-0067">ATP-binding</keyword>
<comment type="pathway">
    <text evidence="2 9">Cell wall biogenesis; peptidoglycan biosynthesis.</text>
</comment>
<protein>
    <recommendedName>
        <fullName evidence="9">UDP-N-acetylmuramoylalanine--D-glutamate ligase</fullName>
        <ecNumber evidence="9">6.3.2.9</ecNumber>
    </recommendedName>
    <alternativeName>
        <fullName evidence="9">D-glutamic acid-adding enzyme</fullName>
    </alternativeName>
    <alternativeName>
        <fullName evidence="9">UDP-N-acetylmuramoyl-L-alanyl-D-glutamate synthetase</fullName>
    </alternativeName>
</protein>
<keyword evidence="9" id="KW-0133">Cell shape</keyword>
<evidence type="ECO:0000256" key="2">
    <source>
        <dbReference type="ARBA" id="ARBA00004752"/>
    </source>
</evidence>
<keyword evidence="3 9" id="KW-0963">Cytoplasm</keyword>
<dbReference type="PANTHER" id="PTHR43692:SF1">
    <property type="entry name" value="UDP-N-ACETYLMURAMOYLALANINE--D-GLUTAMATE LIGASE"/>
    <property type="match status" value="1"/>
</dbReference>
<dbReference type="Gene3D" id="3.90.190.20">
    <property type="entry name" value="Mur ligase, C-terminal domain"/>
    <property type="match status" value="1"/>
</dbReference>
<comment type="catalytic activity">
    <reaction evidence="9">
        <text>UDP-N-acetyl-alpha-D-muramoyl-L-alanine + D-glutamate + ATP = UDP-N-acetyl-alpha-D-muramoyl-L-alanyl-D-glutamate + ADP + phosphate + H(+)</text>
        <dbReference type="Rhea" id="RHEA:16429"/>
        <dbReference type="ChEBI" id="CHEBI:15378"/>
        <dbReference type="ChEBI" id="CHEBI:29986"/>
        <dbReference type="ChEBI" id="CHEBI:30616"/>
        <dbReference type="ChEBI" id="CHEBI:43474"/>
        <dbReference type="ChEBI" id="CHEBI:83898"/>
        <dbReference type="ChEBI" id="CHEBI:83900"/>
        <dbReference type="ChEBI" id="CHEBI:456216"/>
        <dbReference type="EC" id="6.3.2.9"/>
    </reaction>
</comment>
<dbReference type="InterPro" id="IPR036565">
    <property type="entry name" value="Mur-like_cat_sf"/>
</dbReference>
<evidence type="ECO:0000313" key="12">
    <source>
        <dbReference type="Proteomes" id="UP001293791"/>
    </source>
</evidence>
<keyword evidence="6 9" id="KW-0547">Nucleotide-binding</keyword>
<dbReference type="PROSITE" id="PS01011">
    <property type="entry name" value="FOLYLPOLYGLU_SYNT_1"/>
    <property type="match status" value="1"/>
</dbReference>
<dbReference type="PANTHER" id="PTHR43692">
    <property type="entry name" value="UDP-N-ACETYLMURAMOYLALANINE--D-GLUTAMATE LIGASE"/>
    <property type="match status" value="1"/>
</dbReference>
<evidence type="ECO:0000256" key="6">
    <source>
        <dbReference type="ARBA" id="ARBA00022741"/>
    </source>
</evidence>
<evidence type="ECO:0000256" key="4">
    <source>
        <dbReference type="ARBA" id="ARBA00022598"/>
    </source>
</evidence>
<dbReference type="Gene3D" id="3.40.1190.10">
    <property type="entry name" value="Mur-like, catalytic domain"/>
    <property type="match status" value="1"/>
</dbReference>
<reference evidence="11 12" key="1">
    <citation type="submission" date="2023-02" db="EMBL/GenBank/DDBJ databases">
        <title>Host association and intracellularity evolved multiple times independently in the Rickettsiales.</title>
        <authorList>
            <person name="Castelli M."/>
            <person name="Nardi T."/>
            <person name="Gammuto L."/>
            <person name="Bellinzona G."/>
            <person name="Sabaneyeva E."/>
            <person name="Potekhin A."/>
            <person name="Serra V."/>
            <person name="Petroni G."/>
            <person name="Sassera D."/>
        </authorList>
    </citation>
    <scope>NUCLEOTIDE SEQUENCE [LARGE SCALE GENOMIC DNA]</scope>
    <source>
        <strain evidence="11 12">BOD18</strain>
    </source>
</reference>
<dbReference type="EC" id="6.3.2.9" evidence="9"/>
<gene>
    <name evidence="9" type="primary">murD</name>
    <name evidence="11" type="ORF">Cyrtocomes_00569</name>
</gene>
<comment type="subcellular location">
    <subcellularLocation>
        <location evidence="1 9">Cytoplasm</location>
    </subcellularLocation>
</comment>
<dbReference type="SUPFAM" id="SSF51735">
    <property type="entry name" value="NAD(P)-binding Rossmann-fold domains"/>
    <property type="match status" value="1"/>
</dbReference>
<evidence type="ECO:0000313" key="11">
    <source>
        <dbReference type="EMBL" id="MDZ5762196.1"/>
    </source>
</evidence>
<evidence type="ECO:0000256" key="5">
    <source>
        <dbReference type="ARBA" id="ARBA00022618"/>
    </source>
</evidence>
<dbReference type="SUPFAM" id="SSF53244">
    <property type="entry name" value="MurD-like peptide ligases, peptide-binding domain"/>
    <property type="match status" value="1"/>
</dbReference>
<dbReference type="NCBIfam" id="TIGR01087">
    <property type="entry name" value="murD"/>
    <property type="match status" value="1"/>
</dbReference>
<keyword evidence="12" id="KW-1185">Reference proteome</keyword>
<evidence type="ECO:0000259" key="10">
    <source>
        <dbReference type="Pfam" id="PF08245"/>
    </source>
</evidence>
<evidence type="ECO:0000256" key="9">
    <source>
        <dbReference type="HAMAP-Rule" id="MF_00639"/>
    </source>
</evidence>
<evidence type="ECO:0000256" key="3">
    <source>
        <dbReference type="ARBA" id="ARBA00022490"/>
    </source>
</evidence>
<dbReference type="RefSeq" id="WP_322497674.1">
    <property type="nucleotide sequence ID" value="NZ_JARGYT010000026.1"/>
</dbReference>
<evidence type="ECO:0000256" key="1">
    <source>
        <dbReference type="ARBA" id="ARBA00004496"/>
    </source>
</evidence>
<comment type="caution">
    <text evidence="11">The sequence shown here is derived from an EMBL/GenBank/DDBJ whole genome shotgun (WGS) entry which is preliminary data.</text>
</comment>
<dbReference type="Proteomes" id="UP001293791">
    <property type="component" value="Unassembled WGS sequence"/>
</dbReference>
<accession>A0ABU5L7U1</accession>
<sequence length="457" mass="51111">MIRLEFLKNELVFVMGLGRTGISAIKSLLISGARVIAYSDNHDEMENISRSFLECVSFQFPSEEEWGSISIMVLSPGLPKNHRVFSMCSLYKVVPMSDIELLQIANPDAKYIGVTGTNGKSTTTALIHHVLSENGIKSQMGGNIGVPALSLENTADKNEFYVIEVSSFQLEWFHKMHFNIAICLLITPDHIDFHGTFSDYVNAKAKIFDNQSNGDVAIISVDNNTNLKLYSLLDRKENDVLKVQISTEYRLNEGVSIIDSKLYRSVGSDSDMYEFISPPSLKGDHNAQNMASVFSACTAAGVKPEDVFRSFQTFKSLPHRMERFLKLDSGLEFVDDSKATNAVSTYYALESYDDIYWIAGGRSKDAGIKVLIPLFQKINHAFLIGESAQEFALILEKNEVPFTLTQTLEKAVVLIKELNPQSGVVLLSPSCASFDQWKNFEERGSAFKRLVLERWSN</sequence>
<dbReference type="Pfam" id="PF08245">
    <property type="entry name" value="Mur_ligase_M"/>
    <property type="match status" value="1"/>
</dbReference>
<dbReference type="SUPFAM" id="SSF53623">
    <property type="entry name" value="MurD-like peptide ligases, catalytic domain"/>
    <property type="match status" value="1"/>
</dbReference>
<organism evidence="11 12">
    <name type="scientific">Candidatus Cyrtobacter comes</name>
    <dbReference type="NCBI Taxonomy" id="675776"/>
    <lineage>
        <taxon>Bacteria</taxon>
        <taxon>Pseudomonadati</taxon>
        <taxon>Pseudomonadota</taxon>
        <taxon>Alphaproteobacteria</taxon>
        <taxon>Rickettsiales</taxon>
        <taxon>Candidatus Midichloriaceae</taxon>
        <taxon>Candidatus Cyrtobacter</taxon>
    </lineage>
</organism>
<dbReference type="InterPro" id="IPR013221">
    <property type="entry name" value="Mur_ligase_cen"/>
</dbReference>
<comment type="similarity">
    <text evidence="9">Belongs to the MurCDEF family.</text>
</comment>
<dbReference type="EMBL" id="JARGYT010000026">
    <property type="protein sequence ID" value="MDZ5762196.1"/>
    <property type="molecule type" value="Genomic_DNA"/>
</dbReference>
<keyword evidence="5 9" id="KW-0132">Cell division</keyword>
<dbReference type="HAMAP" id="MF_00639">
    <property type="entry name" value="MurD"/>
    <property type="match status" value="1"/>
</dbReference>
<comment type="function">
    <text evidence="9">Cell wall formation. Catalyzes the addition of glutamate to the nucleotide precursor UDP-N-acetylmuramoyl-L-alanine (UMA).</text>
</comment>
<dbReference type="GO" id="GO:0016874">
    <property type="term" value="F:ligase activity"/>
    <property type="evidence" value="ECO:0007669"/>
    <property type="project" value="UniProtKB-KW"/>
</dbReference>
<evidence type="ECO:0000256" key="7">
    <source>
        <dbReference type="ARBA" id="ARBA00022840"/>
    </source>
</evidence>
<dbReference type="InterPro" id="IPR018109">
    <property type="entry name" value="Folylpolyglutamate_synth_CS"/>
</dbReference>
<dbReference type="InterPro" id="IPR005762">
    <property type="entry name" value="MurD"/>
</dbReference>
<dbReference type="InterPro" id="IPR036291">
    <property type="entry name" value="NAD(P)-bd_dom_sf"/>
</dbReference>
<keyword evidence="8 9" id="KW-0131">Cell cycle</keyword>
<keyword evidence="9" id="KW-0573">Peptidoglycan synthesis</keyword>
<feature type="binding site" evidence="9">
    <location>
        <begin position="116"/>
        <end position="122"/>
    </location>
    <ligand>
        <name>ATP</name>
        <dbReference type="ChEBI" id="CHEBI:30616"/>
    </ligand>
</feature>
<feature type="domain" description="Mur ligase central" evidence="10">
    <location>
        <begin position="114"/>
        <end position="296"/>
    </location>
</feature>
<keyword evidence="9" id="KW-0961">Cell wall biogenesis/degradation</keyword>